<dbReference type="InterPro" id="IPR002347">
    <property type="entry name" value="SDR_fam"/>
</dbReference>
<keyword evidence="6" id="KW-1185">Reference proteome</keyword>
<dbReference type="InterPro" id="IPR057326">
    <property type="entry name" value="KR_dom"/>
</dbReference>
<organism evidence="5 6">
    <name type="scientific">[Mycobacterium] burgundiense</name>
    <dbReference type="NCBI Taxonomy" id="3064286"/>
    <lineage>
        <taxon>Bacteria</taxon>
        <taxon>Bacillati</taxon>
        <taxon>Actinomycetota</taxon>
        <taxon>Actinomycetes</taxon>
        <taxon>Mycobacteriales</taxon>
        <taxon>Mycobacteriaceae</taxon>
        <taxon>Mycolicibacterium</taxon>
    </lineage>
</organism>
<dbReference type="SUPFAM" id="SSF51735">
    <property type="entry name" value="NAD(P)-binding Rossmann-fold domains"/>
    <property type="match status" value="1"/>
</dbReference>
<evidence type="ECO:0000313" key="6">
    <source>
        <dbReference type="Proteomes" id="UP001190465"/>
    </source>
</evidence>
<dbReference type="CDD" id="cd05233">
    <property type="entry name" value="SDR_c"/>
    <property type="match status" value="1"/>
</dbReference>
<evidence type="ECO:0000259" key="4">
    <source>
        <dbReference type="SMART" id="SM00822"/>
    </source>
</evidence>
<sequence length="256" mass="26130">MTDPLSRHAVIIGAASGIGWATAQTLAAEGYLVTLADRNLDGARARATELGAPHTAVAVEVTDEQTVQHLFATTAAPDVVVNCAGFSGFGPITDLPVEQFREVVDVCLTGAFIVIKHAAATLSAGGAIVSLASLNARQPGIGMSAYCAAKAGLAMLTEVAALELGPRGIRVNAVSPGFVPTPLTEGAALVPGVVEEYTENTALGRTGTPQDIADAVAYLVSPKASWITGEVLDINGGAHLKRYPDIAAHLAKLAAQ</sequence>
<dbReference type="EMBL" id="OY726397">
    <property type="protein sequence ID" value="CAJ1497902.1"/>
    <property type="molecule type" value="Genomic_DNA"/>
</dbReference>
<dbReference type="PRINTS" id="PR00081">
    <property type="entry name" value="GDHRDH"/>
</dbReference>
<dbReference type="PANTHER" id="PTHR24321:SF8">
    <property type="entry name" value="ESTRADIOL 17-BETA-DEHYDROGENASE 8-RELATED"/>
    <property type="match status" value="1"/>
</dbReference>
<dbReference type="PANTHER" id="PTHR24321">
    <property type="entry name" value="DEHYDROGENASES, SHORT CHAIN"/>
    <property type="match status" value="1"/>
</dbReference>
<dbReference type="InterPro" id="IPR036291">
    <property type="entry name" value="NAD(P)-bd_dom_sf"/>
</dbReference>
<dbReference type="PRINTS" id="PR00080">
    <property type="entry name" value="SDRFAMILY"/>
</dbReference>
<protein>
    <submittedName>
        <fullName evidence="5">SDR family NAD(P)-dependent oxidoreductase</fullName>
    </submittedName>
</protein>
<reference evidence="5 6" key="1">
    <citation type="submission" date="2023-08" db="EMBL/GenBank/DDBJ databases">
        <authorList>
            <person name="Folkvardsen B D."/>
            <person name="Norman A."/>
        </authorList>
    </citation>
    <scope>NUCLEOTIDE SEQUENCE [LARGE SCALE GENOMIC DNA]</scope>
    <source>
        <strain evidence="5 6">Mu0053</strain>
    </source>
</reference>
<evidence type="ECO:0000313" key="5">
    <source>
        <dbReference type="EMBL" id="CAJ1497902.1"/>
    </source>
</evidence>
<dbReference type="PROSITE" id="PS00061">
    <property type="entry name" value="ADH_SHORT"/>
    <property type="match status" value="1"/>
</dbReference>
<name>A0ABM9LF16_9MYCO</name>
<evidence type="ECO:0000256" key="3">
    <source>
        <dbReference type="ARBA" id="ARBA00023027"/>
    </source>
</evidence>
<proteinExistence type="inferred from homology"/>
<accession>A0ABM9LF16</accession>
<keyword evidence="3" id="KW-0520">NAD</keyword>
<evidence type="ECO:0000256" key="2">
    <source>
        <dbReference type="ARBA" id="ARBA00023002"/>
    </source>
</evidence>
<dbReference type="Proteomes" id="UP001190465">
    <property type="component" value="Chromosome"/>
</dbReference>
<dbReference type="Pfam" id="PF13561">
    <property type="entry name" value="adh_short_C2"/>
    <property type="match status" value="1"/>
</dbReference>
<comment type="similarity">
    <text evidence="1">Belongs to the short-chain dehydrogenases/reductases (SDR) family.</text>
</comment>
<keyword evidence="2" id="KW-0560">Oxidoreductase</keyword>
<dbReference type="Gene3D" id="3.40.50.720">
    <property type="entry name" value="NAD(P)-binding Rossmann-like Domain"/>
    <property type="match status" value="1"/>
</dbReference>
<dbReference type="RefSeq" id="WP_308481303.1">
    <property type="nucleotide sequence ID" value="NZ_OY726397.1"/>
</dbReference>
<dbReference type="InterPro" id="IPR020904">
    <property type="entry name" value="Sc_DH/Rdtase_CS"/>
</dbReference>
<dbReference type="SMART" id="SM00822">
    <property type="entry name" value="PKS_KR"/>
    <property type="match status" value="1"/>
</dbReference>
<evidence type="ECO:0000256" key="1">
    <source>
        <dbReference type="ARBA" id="ARBA00006484"/>
    </source>
</evidence>
<feature type="domain" description="Ketoreductase" evidence="4">
    <location>
        <begin position="7"/>
        <end position="177"/>
    </location>
</feature>
<gene>
    <name evidence="5" type="ORF">MU0053_001024</name>
</gene>